<dbReference type="STRING" id="374463.BCI_0181"/>
<dbReference type="GO" id="GO:0046132">
    <property type="term" value="P:pyrimidine ribonucleoside biosynthetic process"/>
    <property type="evidence" value="ECO:0007669"/>
    <property type="project" value="TreeGrafter"/>
</dbReference>
<feature type="binding site" description="in other chain" evidence="9">
    <location>
        <position position="107"/>
    </location>
    <ligand>
        <name>5-phospho-alpha-D-ribose 1-diphosphate</name>
        <dbReference type="ChEBI" id="CHEBI:58017"/>
        <note>ligand shared between dimeric partners</note>
    </ligand>
</feature>
<dbReference type="InterPro" id="IPR004467">
    <property type="entry name" value="Or_phspho_trans_dom"/>
</dbReference>
<dbReference type="GO" id="GO:0005737">
    <property type="term" value="C:cytoplasm"/>
    <property type="evidence" value="ECO:0007669"/>
    <property type="project" value="TreeGrafter"/>
</dbReference>
<evidence type="ECO:0000256" key="6">
    <source>
        <dbReference type="ARBA" id="ARBA00022676"/>
    </source>
</evidence>
<feature type="binding site" evidence="9">
    <location>
        <position position="106"/>
    </location>
    <ligand>
        <name>5-phospho-alpha-D-ribose 1-diphosphate</name>
        <dbReference type="ChEBI" id="CHEBI:58017"/>
        <note>ligand shared between dimeric partners</note>
    </ligand>
</feature>
<dbReference type="SUPFAM" id="SSF53271">
    <property type="entry name" value="PRTase-like"/>
    <property type="match status" value="1"/>
</dbReference>
<feature type="binding site" evidence="9">
    <location>
        <position position="163"/>
    </location>
    <ligand>
        <name>orotate</name>
        <dbReference type="ChEBI" id="CHEBI:30839"/>
    </ligand>
</feature>
<dbReference type="HAMAP" id="MF_01208">
    <property type="entry name" value="PyrE"/>
    <property type="match status" value="1"/>
</dbReference>
<dbReference type="GO" id="GO:0006207">
    <property type="term" value="P:'de novo' pyrimidine nucleobase biosynthetic process"/>
    <property type="evidence" value="ECO:0007669"/>
    <property type="project" value="TreeGrafter"/>
</dbReference>
<evidence type="ECO:0000256" key="4">
    <source>
        <dbReference type="ARBA" id="ARBA00011738"/>
    </source>
</evidence>
<evidence type="ECO:0000256" key="2">
    <source>
        <dbReference type="ARBA" id="ARBA00004889"/>
    </source>
</evidence>
<dbReference type="AlphaFoldDB" id="Q1LTS2"/>
<evidence type="ECO:0000256" key="7">
    <source>
        <dbReference type="ARBA" id="ARBA00022679"/>
    </source>
</evidence>
<organism evidence="11 12">
    <name type="scientific">Baumannia cicadellinicola subsp. Homalodisca coagulata</name>
    <dbReference type="NCBI Taxonomy" id="374463"/>
    <lineage>
        <taxon>Bacteria</taxon>
        <taxon>Pseudomonadati</taxon>
        <taxon>Pseudomonadota</taxon>
        <taxon>Gammaproteobacteria</taxon>
        <taxon>Candidatus Palibaumannia</taxon>
    </lineage>
</organism>
<dbReference type="InterPro" id="IPR000836">
    <property type="entry name" value="PRTase_dom"/>
</dbReference>
<dbReference type="CDD" id="cd06223">
    <property type="entry name" value="PRTases_typeI"/>
    <property type="match status" value="1"/>
</dbReference>
<dbReference type="HOGENOM" id="CLU_074878_0_1_6"/>
<name>Q1LTS2_BAUCH</name>
<comment type="catalytic activity">
    <reaction evidence="9">
        <text>orotidine 5'-phosphate + diphosphate = orotate + 5-phospho-alpha-D-ribose 1-diphosphate</text>
        <dbReference type="Rhea" id="RHEA:10380"/>
        <dbReference type="ChEBI" id="CHEBI:30839"/>
        <dbReference type="ChEBI" id="CHEBI:33019"/>
        <dbReference type="ChEBI" id="CHEBI:57538"/>
        <dbReference type="ChEBI" id="CHEBI:58017"/>
        <dbReference type="EC" id="2.4.2.10"/>
    </reaction>
</comment>
<evidence type="ECO:0000256" key="1">
    <source>
        <dbReference type="ARBA" id="ARBA00003769"/>
    </source>
</evidence>
<evidence type="ECO:0000313" key="11">
    <source>
        <dbReference type="EMBL" id="ABF14051.1"/>
    </source>
</evidence>
<dbReference type="FunFam" id="3.40.50.2020:FF:000008">
    <property type="entry name" value="Orotate phosphoribosyltransferase"/>
    <property type="match status" value="1"/>
</dbReference>
<evidence type="ECO:0000313" key="12">
    <source>
        <dbReference type="Proteomes" id="UP000002427"/>
    </source>
</evidence>
<dbReference type="GO" id="GO:0000287">
    <property type="term" value="F:magnesium ion binding"/>
    <property type="evidence" value="ECO:0007669"/>
    <property type="project" value="UniProtKB-UniRule"/>
</dbReference>
<feature type="binding site" description="in other chain" evidence="9">
    <location>
        <begin position="131"/>
        <end position="139"/>
    </location>
    <ligand>
        <name>5-phospho-alpha-D-ribose 1-diphosphate</name>
        <dbReference type="ChEBI" id="CHEBI:58017"/>
        <note>ligand shared between dimeric partners</note>
    </ligand>
</feature>
<evidence type="ECO:0000256" key="8">
    <source>
        <dbReference type="ARBA" id="ARBA00022975"/>
    </source>
</evidence>
<dbReference type="Gene3D" id="3.40.50.2020">
    <property type="match status" value="1"/>
</dbReference>
<dbReference type="GO" id="GO:0004588">
    <property type="term" value="F:orotate phosphoribosyltransferase activity"/>
    <property type="evidence" value="ECO:0007669"/>
    <property type="project" value="UniProtKB-UniRule"/>
</dbReference>
<reference evidence="11 12" key="1">
    <citation type="journal article" date="2006" name="PLoS Biol.">
        <title>Metabolic complementarity and genomics of the dual bacterial symbiosis of sharpshooters.</title>
        <authorList>
            <person name="Wu D."/>
            <person name="Daugherty S.C."/>
            <person name="Van Aken S.E."/>
            <person name="Pai G.H."/>
            <person name="Watkins K.L."/>
            <person name="Khouri H."/>
            <person name="Tallon L.J."/>
            <person name="Zaborsky J.M."/>
            <person name="Dunbar H.E."/>
            <person name="Tran P.L."/>
            <person name="Moran N.A."/>
            <person name="Eisen J.A."/>
        </authorList>
    </citation>
    <scope>NUCLEOTIDE SEQUENCE [LARGE SCALE GENOMIC DNA]</scope>
    <source>
        <strain evidence="11">Hc</strain>
    </source>
</reference>
<dbReference type="InterPro" id="IPR023031">
    <property type="entry name" value="OPRT"/>
</dbReference>
<dbReference type="PANTHER" id="PTHR46683">
    <property type="entry name" value="OROTATE PHOSPHORIBOSYLTRANSFERASE 1-RELATED"/>
    <property type="match status" value="1"/>
</dbReference>
<dbReference type="UniPathway" id="UPA00070">
    <property type="reaction ID" value="UER00119"/>
</dbReference>
<feature type="domain" description="Phosphoribosyltransferase" evidence="10">
    <location>
        <begin position="65"/>
        <end position="165"/>
    </location>
</feature>
<comment type="cofactor">
    <cofactor evidence="9">
        <name>Mg(2+)</name>
        <dbReference type="ChEBI" id="CHEBI:18420"/>
    </cofactor>
</comment>
<feature type="binding site" evidence="9">
    <location>
        <position position="110"/>
    </location>
    <ligand>
        <name>5-phospho-alpha-D-ribose 1-diphosphate</name>
        <dbReference type="ChEBI" id="CHEBI:58017"/>
        <note>ligand shared between dimeric partners</note>
    </ligand>
</feature>
<evidence type="ECO:0000259" key="10">
    <source>
        <dbReference type="Pfam" id="PF00156"/>
    </source>
</evidence>
<dbReference type="PANTHER" id="PTHR46683:SF1">
    <property type="entry name" value="OROTATE PHOSPHORIBOSYLTRANSFERASE 1-RELATED"/>
    <property type="match status" value="1"/>
</dbReference>
<comment type="similarity">
    <text evidence="3 9">Belongs to the purine/pyrimidine phosphoribosyltransferase family. PyrE subfamily.</text>
</comment>
<feature type="binding site" evidence="9">
    <location>
        <begin position="41"/>
        <end position="42"/>
    </location>
    <ligand>
        <name>orotate</name>
        <dbReference type="ChEBI" id="CHEBI:30839"/>
    </ligand>
</feature>
<dbReference type="Proteomes" id="UP000002427">
    <property type="component" value="Chromosome"/>
</dbReference>
<protein>
    <recommendedName>
        <fullName evidence="5 9">Orotate phosphoribosyltransferase</fullName>
        <shortName evidence="9">OPRT</shortName>
        <shortName evidence="9">OPRTase</shortName>
        <ecNumber evidence="5 9">2.4.2.10</ecNumber>
    </recommendedName>
</protein>
<dbReference type="NCBIfam" id="TIGR00336">
    <property type="entry name" value="pyrE"/>
    <property type="match status" value="1"/>
</dbReference>
<dbReference type="EMBL" id="CP000238">
    <property type="protein sequence ID" value="ABF14051.1"/>
    <property type="molecule type" value="Genomic_DNA"/>
</dbReference>
<feature type="binding site" description="in other chain" evidence="9">
    <location>
        <begin position="79"/>
        <end position="80"/>
    </location>
    <ligand>
        <name>5-phospho-alpha-D-ribose 1-diphosphate</name>
        <dbReference type="ChEBI" id="CHEBI:58017"/>
        <note>ligand shared between dimeric partners</note>
    </ligand>
</feature>
<evidence type="ECO:0000256" key="9">
    <source>
        <dbReference type="HAMAP-Rule" id="MF_01208"/>
    </source>
</evidence>
<comment type="pathway">
    <text evidence="2 9">Pyrimidine metabolism; UMP biosynthesis via de novo pathway; UMP from orotate: step 1/2.</text>
</comment>
<comment type="function">
    <text evidence="1 9">Catalyzes the transfer of a ribosyl phosphate group from 5-phosphoribose 1-diphosphate to orotate, leading to the formation of orotidine monophosphate (OMP).</text>
</comment>
<feature type="binding site" description="in other chain" evidence="9">
    <location>
        <position position="33"/>
    </location>
    <ligand>
        <name>5-phospho-alpha-D-ribose 1-diphosphate</name>
        <dbReference type="ChEBI" id="CHEBI:58017"/>
        <note>ligand shared between dimeric partners</note>
    </ligand>
</feature>
<dbReference type="GO" id="GO:0044205">
    <property type="term" value="P:'de novo' UMP biosynthetic process"/>
    <property type="evidence" value="ECO:0007669"/>
    <property type="project" value="UniProtKB-UniRule"/>
</dbReference>
<dbReference type="Pfam" id="PF00156">
    <property type="entry name" value="Pribosyltran"/>
    <property type="match status" value="1"/>
</dbReference>
<keyword evidence="12" id="KW-1185">Reference proteome</keyword>
<comment type="subunit">
    <text evidence="4 9">Homodimer.</text>
</comment>
<gene>
    <name evidence="9 11" type="primary">pyrE</name>
    <name evidence="11" type="ordered locus">BCI_0181</name>
</gene>
<keyword evidence="7 9" id="KW-0808">Transferase</keyword>
<sequence length="220" mass="24586">MLNSYFYMKEYKHQFIEYALNTAALQFGKFTLKSGRISPYFFNTGLFNTGLDLSFLGRIYAAALIDASIEFNVLFGPAYKGIPITITTAIALAELYDRNVPYCFNRKENKNYGDGGILVGSKLQGKIMLLDDVITSGITIHESMDMIINHQATPAGILISLNRQEKSCGDISAIQAIELTYNCQVMAIITLKDIIEYLALQRNMEANLTAVLAYQQQYGI</sequence>
<dbReference type="InterPro" id="IPR029057">
    <property type="entry name" value="PRTase-like"/>
</dbReference>
<dbReference type="KEGG" id="bci:BCI_0181"/>
<comment type="caution">
    <text evidence="9">Lacks conserved residue(s) required for the propagation of feature annotation.</text>
</comment>
<keyword evidence="8 9" id="KW-0665">Pyrimidine biosynthesis</keyword>
<proteinExistence type="inferred from homology"/>
<keyword evidence="6 9" id="KW-0328">Glycosyltransferase</keyword>
<feature type="binding site" evidence="9">
    <location>
        <position position="135"/>
    </location>
    <ligand>
        <name>orotate</name>
        <dbReference type="ChEBI" id="CHEBI:30839"/>
    </ligand>
</feature>
<evidence type="ECO:0000256" key="5">
    <source>
        <dbReference type="ARBA" id="ARBA00011971"/>
    </source>
</evidence>
<evidence type="ECO:0000256" key="3">
    <source>
        <dbReference type="ARBA" id="ARBA00006340"/>
    </source>
</evidence>
<keyword evidence="9" id="KW-0460">Magnesium</keyword>
<dbReference type="EC" id="2.4.2.10" evidence="5 9"/>
<accession>Q1LTS2</accession>